<dbReference type="InterPro" id="IPR052893">
    <property type="entry name" value="TCS_response_regulator"/>
</dbReference>
<evidence type="ECO:0000313" key="4">
    <source>
        <dbReference type="Proteomes" id="UP001589733"/>
    </source>
</evidence>
<dbReference type="RefSeq" id="WP_380012029.1">
    <property type="nucleotide sequence ID" value="NZ_JBHLYR010000047.1"/>
</dbReference>
<dbReference type="PANTHER" id="PTHR44520">
    <property type="entry name" value="RESPONSE REGULATOR RCP1-RELATED"/>
    <property type="match status" value="1"/>
</dbReference>
<reference evidence="3 4" key="1">
    <citation type="submission" date="2024-09" db="EMBL/GenBank/DDBJ databases">
        <authorList>
            <person name="Sun Q."/>
            <person name="Mori K."/>
        </authorList>
    </citation>
    <scope>NUCLEOTIDE SEQUENCE [LARGE SCALE GENOMIC DNA]</scope>
    <source>
        <strain evidence="3 4">JCM 13503</strain>
    </source>
</reference>
<dbReference type="InterPro" id="IPR001789">
    <property type="entry name" value="Sig_transdc_resp-reg_receiver"/>
</dbReference>
<feature type="modified residue" description="4-aspartylphosphate" evidence="1">
    <location>
        <position position="64"/>
    </location>
</feature>
<accession>A0ABV6B0T2</accession>
<evidence type="ECO:0000259" key="2">
    <source>
        <dbReference type="PROSITE" id="PS50110"/>
    </source>
</evidence>
<dbReference type="Gene3D" id="3.40.50.2300">
    <property type="match status" value="1"/>
</dbReference>
<gene>
    <name evidence="3" type="ORF">ACFFLM_15420</name>
</gene>
<organism evidence="3 4">
    <name type="scientific">Deinococcus oregonensis</name>
    <dbReference type="NCBI Taxonomy" id="1805970"/>
    <lineage>
        <taxon>Bacteria</taxon>
        <taxon>Thermotogati</taxon>
        <taxon>Deinococcota</taxon>
        <taxon>Deinococci</taxon>
        <taxon>Deinococcales</taxon>
        <taxon>Deinococcaceae</taxon>
        <taxon>Deinococcus</taxon>
    </lineage>
</organism>
<dbReference type="PANTHER" id="PTHR44520:SF2">
    <property type="entry name" value="RESPONSE REGULATOR RCP1"/>
    <property type="match status" value="1"/>
</dbReference>
<evidence type="ECO:0000256" key="1">
    <source>
        <dbReference type="PROSITE-ProRule" id="PRU00169"/>
    </source>
</evidence>
<comment type="caution">
    <text evidence="3">The sequence shown here is derived from an EMBL/GenBank/DDBJ whole genome shotgun (WGS) entry which is preliminary data.</text>
</comment>
<sequence>MTEPLTPPLTVMLIDDDLMDRQLAQEAFELLEQPCTLVTVESGPAALLLLKETPTHLPDVILLDINMPEMTGFELLAELKADPQLRFLPVVMLSTSDNSEDVTQAYTLHASAYLMKSIHFQTTLEQLKDFIDFWTQTKLTTWPKMISG</sequence>
<dbReference type="SMART" id="SM00448">
    <property type="entry name" value="REC"/>
    <property type="match status" value="1"/>
</dbReference>
<dbReference type="PROSITE" id="PS50110">
    <property type="entry name" value="RESPONSE_REGULATORY"/>
    <property type="match status" value="1"/>
</dbReference>
<dbReference type="Proteomes" id="UP001589733">
    <property type="component" value="Unassembled WGS sequence"/>
</dbReference>
<protein>
    <submittedName>
        <fullName evidence="3">Response regulator</fullName>
    </submittedName>
</protein>
<evidence type="ECO:0000313" key="3">
    <source>
        <dbReference type="EMBL" id="MFB9993357.1"/>
    </source>
</evidence>
<dbReference type="SUPFAM" id="SSF52172">
    <property type="entry name" value="CheY-like"/>
    <property type="match status" value="1"/>
</dbReference>
<name>A0ABV6B0T2_9DEIO</name>
<keyword evidence="1" id="KW-0597">Phosphoprotein</keyword>
<dbReference type="InterPro" id="IPR011006">
    <property type="entry name" value="CheY-like_superfamily"/>
</dbReference>
<keyword evidence="4" id="KW-1185">Reference proteome</keyword>
<dbReference type="CDD" id="cd17557">
    <property type="entry name" value="REC_Rcp-like"/>
    <property type="match status" value="1"/>
</dbReference>
<feature type="domain" description="Response regulatory" evidence="2">
    <location>
        <begin position="10"/>
        <end position="131"/>
    </location>
</feature>
<dbReference type="Pfam" id="PF00072">
    <property type="entry name" value="Response_reg"/>
    <property type="match status" value="1"/>
</dbReference>
<dbReference type="EMBL" id="JBHLYR010000047">
    <property type="protein sequence ID" value="MFB9993357.1"/>
    <property type="molecule type" value="Genomic_DNA"/>
</dbReference>
<proteinExistence type="predicted"/>